<dbReference type="AlphaFoldDB" id="A0A1H7K260"/>
<dbReference type="STRING" id="426702.SAMN04488099_106121"/>
<keyword evidence="5 7" id="KW-1133">Transmembrane helix</keyword>
<protein>
    <submittedName>
        <fullName evidence="9">Carbohydrate ABC transporter membrane protein 1, CUT1 family</fullName>
    </submittedName>
</protein>
<dbReference type="PANTHER" id="PTHR30193:SF37">
    <property type="entry name" value="INNER MEMBRANE ABC TRANSPORTER PERMEASE PROTEIN YCJO"/>
    <property type="match status" value="1"/>
</dbReference>
<name>A0A1H7K260_9LACT</name>
<evidence type="ECO:0000313" key="10">
    <source>
        <dbReference type="Proteomes" id="UP000199081"/>
    </source>
</evidence>
<dbReference type="GO" id="GO:0055085">
    <property type="term" value="P:transmembrane transport"/>
    <property type="evidence" value="ECO:0007669"/>
    <property type="project" value="InterPro"/>
</dbReference>
<reference evidence="10" key="1">
    <citation type="submission" date="2016-10" db="EMBL/GenBank/DDBJ databases">
        <authorList>
            <person name="Varghese N."/>
            <person name="Submissions S."/>
        </authorList>
    </citation>
    <scope>NUCLEOTIDE SEQUENCE [LARGE SCALE GENOMIC DNA]</scope>
    <source>
        <strain evidence="10">DSM 19183</strain>
    </source>
</reference>
<dbReference type="Proteomes" id="UP000199081">
    <property type="component" value="Unassembled WGS sequence"/>
</dbReference>
<accession>A0A1H7K260</accession>
<keyword evidence="6 7" id="KW-0472">Membrane</keyword>
<dbReference type="OrthoDB" id="2168559at2"/>
<evidence type="ECO:0000313" key="9">
    <source>
        <dbReference type="EMBL" id="SEK80047.1"/>
    </source>
</evidence>
<keyword evidence="4 7" id="KW-0812">Transmembrane</keyword>
<dbReference type="GO" id="GO:0005886">
    <property type="term" value="C:plasma membrane"/>
    <property type="evidence" value="ECO:0007669"/>
    <property type="project" value="UniProtKB-SubCell"/>
</dbReference>
<dbReference type="InterPro" id="IPR051393">
    <property type="entry name" value="ABC_transporter_permease"/>
</dbReference>
<organism evidence="9 10">
    <name type="scientific">Alkalibacterium pelagium</name>
    <dbReference type="NCBI Taxonomy" id="426702"/>
    <lineage>
        <taxon>Bacteria</taxon>
        <taxon>Bacillati</taxon>
        <taxon>Bacillota</taxon>
        <taxon>Bacilli</taxon>
        <taxon>Lactobacillales</taxon>
        <taxon>Carnobacteriaceae</taxon>
        <taxon>Alkalibacterium</taxon>
    </lineage>
</organism>
<dbReference type="Gene3D" id="1.10.3720.10">
    <property type="entry name" value="MetI-like"/>
    <property type="match status" value="1"/>
</dbReference>
<dbReference type="RefSeq" id="WP_091480578.1">
    <property type="nucleotide sequence ID" value="NZ_BJYC01000008.1"/>
</dbReference>
<evidence type="ECO:0000259" key="8">
    <source>
        <dbReference type="PROSITE" id="PS50928"/>
    </source>
</evidence>
<keyword evidence="10" id="KW-1185">Reference proteome</keyword>
<feature type="transmembrane region" description="Helical" evidence="7">
    <location>
        <begin position="86"/>
        <end position="107"/>
    </location>
</feature>
<evidence type="ECO:0000256" key="5">
    <source>
        <dbReference type="ARBA" id="ARBA00022989"/>
    </source>
</evidence>
<evidence type="ECO:0000256" key="4">
    <source>
        <dbReference type="ARBA" id="ARBA00022692"/>
    </source>
</evidence>
<dbReference type="PANTHER" id="PTHR30193">
    <property type="entry name" value="ABC TRANSPORTER PERMEASE PROTEIN"/>
    <property type="match status" value="1"/>
</dbReference>
<sequence length="312" mass="35458">MQATTEQSGKKRKLAKIKNTNKFGYWFILPFFIVFAGFNLYPTLYTLYLAFVDISGFNFEGNFIGFQNFSYLVTNNLFLQASYNTMLLWVINFIPQIGLALLLAYWFTNYQLKLRAQGFFKSVFYFPNIITAASVAVIFFTLFDYPRGPVNMILMQTGVLEAPFDFFRSAFATRSIVAFIQFWMWYGQTSIVLTAGILSIDKSLYEAAVIDGATAWQTFRRITLPLLKPITLYVLITSLVGGLQMFDIPRLLTDGGPNNSVETLMTYIFRQAIEGGRNVSIAAAASVYLLILTIILSAIIFFLIRDKSEREA</sequence>
<feature type="transmembrane region" description="Helical" evidence="7">
    <location>
        <begin position="279"/>
        <end position="304"/>
    </location>
</feature>
<dbReference type="InterPro" id="IPR035906">
    <property type="entry name" value="MetI-like_sf"/>
</dbReference>
<keyword evidence="2 7" id="KW-0813">Transport</keyword>
<evidence type="ECO:0000256" key="1">
    <source>
        <dbReference type="ARBA" id="ARBA00004651"/>
    </source>
</evidence>
<evidence type="ECO:0000256" key="7">
    <source>
        <dbReference type="RuleBase" id="RU363032"/>
    </source>
</evidence>
<feature type="transmembrane region" description="Helical" evidence="7">
    <location>
        <begin position="226"/>
        <end position="246"/>
    </location>
</feature>
<keyword evidence="3" id="KW-1003">Cell membrane</keyword>
<feature type="transmembrane region" description="Helical" evidence="7">
    <location>
        <begin position="23"/>
        <end position="41"/>
    </location>
</feature>
<proteinExistence type="inferred from homology"/>
<gene>
    <name evidence="9" type="ORF">SAMN04488099_106121</name>
</gene>
<dbReference type="Pfam" id="PF00528">
    <property type="entry name" value="BPD_transp_1"/>
    <property type="match status" value="1"/>
</dbReference>
<evidence type="ECO:0000256" key="6">
    <source>
        <dbReference type="ARBA" id="ARBA00023136"/>
    </source>
</evidence>
<comment type="subcellular location">
    <subcellularLocation>
        <location evidence="1 7">Cell membrane</location>
        <topology evidence="1 7">Multi-pass membrane protein</topology>
    </subcellularLocation>
</comment>
<evidence type="ECO:0000256" key="3">
    <source>
        <dbReference type="ARBA" id="ARBA00022475"/>
    </source>
</evidence>
<comment type="similarity">
    <text evidence="7">Belongs to the binding-protein-dependent transport system permease family.</text>
</comment>
<dbReference type="CDD" id="cd06261">
    <property type="entry name" value="TM_PBP2"/>
    <property type="match status" value="1"/>
</dbReference>
<feature type="transmembrane region" description="Helical" evidence="7">
    <location>
        <begin position="119"/>
        <end position="146"/>
    </location>
</feature>
<evidence type="ECO:0000256" key="2">
    <source>
        <dbReference type="ARBA" id="ARBA00022448"/>
    </source>
</evidence>
<dbReference type="InterPro" id="IPR000515">
    <property type="entry name" value="MetI-like"/>
</dbReference>
<dbReference type="PROSITE" id="PS50928">
    <property type="entry name" value="ABC_TM1"/>
    <property type="match status" value="1"/>
</dbReference>
<feature type="domain" description="ABC transmembrane type-1" evidence="8">
    <location>
        <begin position="82"/>
        <end position="300"/>
    </location>
</feature>
<dbReference type="EMBL" id="FNZU01000006">
    <property type="protein sequence ID" value="SEK80047.1"/>
    <property type="molecule type" value="Genomic_DNA"/>
</dbReference>
<dbReference type="SUPFAM" id="SSF161098">
    <property type="entry name" value="MetI-like"/>
    <property type="match status" value="1"/>
</dbReference>